<keyword evidence="9" id="KW-1185">Reference proteome</keyword>
<protein>
    <submittedName>
        <fullName evidence="8">CoA pyrophosphatase</fullName>
    </submittedName>
</protein>
<sequence>MEPPDILPAGPSVSGGPAPVAADLARLRQYIPRLSRGDHDLNPDLKPLATLKPAAVLVPIVRRPEGDTILLTLRTPHLTAHAGQIAFPGGGIDPGDADPLAAALRETEEEIGLPRAKVEIAGRLDTYISRTGFEIQPFIGLLTPPLETAPDPFEVAEIFEVPLAFILAPNNPKRHRITVQGVERQYWAFPYRDRYVWGVTAGILRNLRDVLLGTAE</sequence>
<evidence type="ECO:0000256" key="4">
    <source>
        <dbReference type="ARBA" id="ARBA00022801"/>
    </source>
</evidence>
<dbReference type="EMBL" id="NHON01000034">
    <property type="protein sequence ID" value="OWJ65649.1"/>
    <property type="molecule type" value="Genomic_DNA"/>
</dbReference>
<dbReference type="Gene3D" id="3.90.79.10">
    <property type="entry name" value="Nucleoside Triphosphate Pyrophosphohydrolase"/>
    <property type="match status" value="1"/>
</dbReference>
<organism evidence="8 9">
    <name type="scientific">Inquilinus limosus</name>
    <dbReference type="NCBI Taxonomy" id="171674"/>
    <lineage>
        <taxon>Bacteria</taxon>
        <taxon>Pseudomonadati</taxon>
        <taxon>Pseudomonadota</taxon>
        <taxon>Alphaproteobacteria</taxon>
        <taxon>Rhodospirillales</taxon>
        <taxon>Rhodospirillaceae</taxon>
        <taxon>Inquilinus</taxon>
    </lineage>
</organism>
<gene>
    <name evidence="8" type="ORF">BWR60_18640</name>
</gene>
<dbReference type="PROSITE" id="PS51462">
    <property type="entry name" value="NUDIX"/>
    <property type="match status" value="1"/>
</dbReference>
<evidence type="ECO:0000256" key="3">
    <source>
        <dbReference type="ARBA" id="ARBA00022723"/>
    </source>
</evidence>
<dbReference type="GO" id="GO:0046872">
    <property type="term" value="F:metal ion binding"/>
    <property type="evidence" value="ECO:0007669"/>
    <property type="project" value="UniProtKB-KW"/>
</dbReference>
<dbReference type="NCBIfam" id="NF007980">
    <property type="entry name" value="PRK10707.1"/>
    <property type="match status" value="1"/>
</dbReference>
<accession>A0A211ZK63</accession>
<dbReference type="CDD" id="cd03426">
    <property type="entry name" value="NUDIX_CoAse_Nudt7"/>
    <property type="match status" value="1"/>
</dbReference>
<dbReference type="InterPro" id="IPR000086">
    <property type="entry name" value="NUDIX_hydrolase_dom"/>
</dbReference>
<proteinExistence type="predicted"/>
<dbReference type="PANTHER" id="PTHR12992:SF11">
    <property type="entry name" value="MITOCHONDRIAL COENZYME A DIPHOSPHATASE NUDT8"/>
    <property type="match status" value="1"/>
</dbReference>
<comment type="caution">
    <text evidence="8">The sequence shown here is derived from an EMBL/GenBank/DDBJ whole genome shotgun (WGS) entry which is preliminary data.</text>
</comment>
<name>A0A211ZK63_9PROT</name>
<dbReference type="Proteomes" id="UP000196655">
    <property type="component" value="Unassembled WGS sequence"/>
</dbReference>
<dbReference type="SUPFAM" id="SSF55811">
    <property type="entry name" value="Nudix"/>
    <property type="match status" value="1"/>
</dbReference>
<dbReference type="GO" id="GO:0010945">
    <property type="term" value="F:coenzyme A diphosphatase activity"/>
    <property type="evidence" value="ECO:0007669"/>
    <property type="project" value="InterPro"/>
</dbReference>
<dbReference type="STRING" id="1122125.GCA_000423185_05414"/>
<keyword evidence="4" id="KW-0378">Hydrolase</keyword>
<keyword evidence="3" id="KW-0479">Metal-binding</keyword>
<dbReference type="InterPro" id="IPR015797">
    <property type="entry name" value="NUDIX_hydrolase-like_dom_sf"/>
</dbReference>
<dbReference type="InterPro" id="IPR045121">
    <property type="entry name" value="CoAse"/>
</dbReference>
<evidence type="ECO:0000259" key="7">
    <source>
        <dbReference type="PROSITE" id="PS51462"/>
    </source>
</evidence>
<dbReference type="PANTHER" id="PTHR12992">
    <property type="entry name" value="NUDIX HYDROLASE"/>
    <property type="match status" value="1"/>
</dbReference>
<dbReference type="OrthoDB" id="9802805at2"/>
<dbReference type="Pfam" id="PF00293">
    <property type="entry name" value="NUDIX"/>
    <property type="match status" value="1"/>
</dbReference>
<evidence type="ECO:0000256" key="6">
    <source>
        <dbReference type="ARBA" id="ARBA00023211"/>
    </source>
</evidence>
<dbReference type="AlphaFoldDB" id="A0A211ZK63"/>
<evidence type="ECO:0000256" key="2">
    <source>
        <dbReference type="ARBA" id="ARBA00001946"/>
    </source>
</evidence>
<keyword evidence="5" id="KW-0460">Magnesium</keyword>
<evidence type="ECO:0000313" key="8">
    <source>
        <dbReference type="EMBL" id="OWJ65649.1"/>
    </source>
</evidence>
<evidence type="ECO:0000313" key="9">
    <source>
        <dbReference type="Proteomes" id="UP000196655"/>
    </source>
</evidence>
<feature type="domain" description="Nudix hydrolase" evidence="7">
    <location>
        <begin position="51"/>
        <end position="183"/>
    </location>
</feature>
<comment type="cofactor">
    <cofactor evidence="1">
        <name>Mn(2+)</name>
        <dbReference type="ChEBI" id="CHEBI:29035"/>
    </cofactor>
</comment>
<reference evidence="9" key="1">
    <citation type="submission" date="2017-05" db="EMBL/GenBank/DDBJ databases">
        <authorList>
            <person name="Macchi M."/>
            <person name="Festa S."/>
            <person name="Coppotelli B.M."/>
            <person name="Morelli I.S."/>
        </authorList>
    </citation>
    <scope>NUCLEOTIDE SEQUENCE [LARGE SCALE GENOMIC DNA]</scope>
    <source>
        <strain evidence="9">I</strain>
    </source>
</reference>
<comment type="cofactor">
    <cofactor evidence="2">
        <name>Mg(2+)</name>
        <dbReference type="ChEBI" id="CHEBI:18420"/>
    </cofactor>
</comment>
<evidence type="ECO:0000256" key="1">
    <source>
        <dbReference type="ARBA" id="ARBA00001936"/>
    </source>
</evidence>
<keyword evidence="6" id="KW-0464">Manganese</keyword>
<evidence type="ECO:0000256" key="5">
    <source>
        <dbReference type="ARBA" id="ARBA00022842"/>
    </source>
</evidence>